<evidence type="ECO:0000256" key="8">
    <source>
        <dbReference type="SAM" id="Phobius"/>
    </source>
</evidence>
<keyword evidence="11" id="KW-1185">Reference proteome</keyword>
<dbReference type="Proteomes" id="UP000430670">
    <property type="component" value="Unassembled WGS sequence"/>
</dbReference>
<dbReference type="PANTHER" id="PTHR30012">
    <property type="entry name" value="GENERAL SECRETION PATHWAY PROTEIN"/>
    <property type="match status" value="1"/>
</dbReference>
<dbReference type="PRINTS" id="PR00812">
    <property type="entry name" value="BCTERIALGSPF"/>
</dbReference>
<evidence type="ECO:0000256" key="3">
    <source>
        <dbReference type="ARBA" id="ARBA00022475"/>
    </source>
</evidence>
<dbReference type="InterPro" id="IPR003004">
    <property type="entry name" value="GspF/PilC"/>
</dbReference>
<dbReference type="OrthoDB" id="9805682at2"/>
<feature type="transmembrane region" description="Helical" evidence="8">
    <location>
        <begin position="379"/>
        <end position="400"/>
    </location>
</feature>
<dbReference type="InterPro" id="IPR042094">
    <property type="entry name" value="T2SS_GspF_sf"/>
</dbReference>
<dbReference type="FunFam" id="1.20.81.30:FF:000001">
    <property type="entry name" value="Type II secretion system protein F"/>
    <property type="match status" value="2"/>
</dbReference>
<feature type="domain" description="Type II secretion system protein GspF" evidence="9">
    <location>
        <begin position="277"/>
        <end position="398"/>
    </location>
</feature>
<keyword evidence="6 8" id="KW-1133">Transmembrane helix</keyword>
<evidence type="ECO:0000313" key="10">
    <source>
        <dbReference type="EMBL" id="MTV49359.1"/>
    </source>
</evidence>
<name>A0A6I3SKD0_HELMO</name>
<evidence type="ECO:0000256" key="6">
    <source>
        <dbReference type="ARBA" id="ARBA00022989"/>
    </source>
</evidence>
<dbReference type="PANTHER" id="PTHR30012:SF0">
    <property type="entry name" value="TYPE II SECRETION SYSTEM PROTEIN F-RELATED"/>
    <property type="match status" value="1"/>
</dbReference>
<keyword evidence="7 8" id="KW-0472">Membrane</keyword>
<organism evidence="10 11">
    <name type="scientific">Heliobacterium mobile</name>
    <name type="common">Heliobacillus mobilis</name>
    <dbReference type="NCBI Taxonomy" id="28064"/>
    <lineage>
        <taxon>Bacteria</taxon>
        <taxon>Bacillati</taxon>
        <taxon>Bacillota</taxon>
        <taxon>Clostridia</taxon>
        <taxon>Eubacteriales</taxon>
        <taxon>Heliobacteriaceae</taxon>
        <taxon>Heliobacterium</taxon>
    </lineage>
</organism>
<dbReference type="Pfam" id="PF00482">
    <property type="entry name" value="T2SSF"/>
    <property type="match status" value="2"/>
</dbReference>
<keyword evidence="5 8" id="KW-0812">Transmembrane</keyword>
<evidence type="ECO:0000256" key="4">
    <source>
        <dbReference type="ARBA" id="ARBA00022519"/>
    </source>
</evidence>
<comment type="similarity">
    <text evidence="2">Belongs to the GSP F family.</text>
</comment>
<evidence type="ECO:0000256" key="5">
    <source>
        <dbReference type="ARBA" id="ARBA00022692"/>
    </source>
</evidence>
<evidence type="ECO:0000256" key="7">
    <source>
        <dbReference type="ARBA" id="ARBA00023136"/>
    </source>
</evidence>
<gene>
    <name evidence="10" type="ORF">GJ688_10255</name>
</gene>
<evidence type="ECO:0000313" key="11">
    <source>
        <dbReference type="Proteomes" id="UP000430670"/>
    </source>
</evidence>
<comment type="subcellular location">
    <subcellularLocation>
        <location evidence="1">Cell inner membrane</location>
        <topology evidence="1">Multi-pass membrane protein</topology>
    </subcellularLocation>
</comment>
<dbReference type="InterPro" id="IPR018076">
    <property type="entry name" value="T2SS_GspF_dom"/>
</dbReference>
<feature type="domain" description="Type II secretion system protein GspF" evidence="9">
    <location>
        <begin position="73"/>
        <end position="196"/>
    </location>
</feature>
<keyword evidence="4" id="KW-0997">Cell inner membrane</keyword>
<reference evidence="10 11" key="1">
    <citation type="submission" date="2019-11" db="EMBL/GenBank/DDBJ databases">
        <title>Whole-genome sequence of a the green, strictly anaerobic photosynthetic bacterium Heliobacillus mobilis DSM 6151.</title>
        <authorList>
            <person name="Kyndt J.A."/>
            <person name="Meyer T.E."/>
        </authorList>
    </citation>
    <scope>NUCLEOTIDE SEQUENCE [LARGE SCALE GENOMIC DNA]</scope>
    <source>
        <strain evidence="10 11">DSM 6151</strain>
    </source>
</reference>
<dbReference type="EMBL" id="WNKU01000010">
    <property type="protein sequence ID" value="MTV49359.1"/>
    <property type="molecule type" value="Genomic_DNA"/>
</dbReference>
<evidence type="ECO:0000256" key="1">
    <source>
        <dbReference type="ARBA" id="ARBA00004429"/>
    </source>
</evidence>
<feature type="transmembrane region" description="Helical" evidence="8">
    <location>
        <begin position="177"/>
        <end position="202"/>
    </location>
</feature>
<sequence length="406" mass="45729">MAAYAYRVWDAKGLFFEGLVEAETARDAAIILQKQGFYIVKIKKSQRIAQLWLRMSKNFSGKQKITSKQMAFFCRQLSTLVDAGVPLYSGLILLANQGNHPLLQQTLFQVAQKIHEGMSLSAAMKGHPKFFPKLFVHMVEAGELGGVLDDVLSRLATYYDKEYETQRKVRMAMLYPLLVFVLALGSILFFLFFALPSFAKVLTSLGIPLPEMTRLTLTTVEVVKKYGFLWVMLPVAAFIVVRKASKNPRWEIEAEKFIFGLPLIGELRRQAVVARMSRMLSMLLSNGMHLMQSLHIVRQVSGNPVMAQAVQFIEEGVRKGQTLTEMMQISGLFPPLLLQMIFVGEESGNMDGLLAKAADYYETEVDYNTRRTMALLEPLLLIFLAMVVGFLAVSMLLPMFEAISKI</sequence>
<protein>
    <recommendedName>
        <fullName evidence="9">Type II secretion system protein GspF domain-containing protein</fullName>
    </recommendedName>
</protein>
<evidence type="ECO:0000256" key="2">
    <source>
        <dbReference type="ARBA" id="ARBA00005745"/>
    </source>
</evidence>
<proteinExistence type="inferred from homology"/>
<dbReference type="GO" id="GO:0015628">
    <property type="term" value="P:protein secretion by the type II secretion system"/>
    <property type="evidence" value="ECO:0007669"/>
    <property type="project" value="TreeGrafter"/>
</dbReference>
<feature type="transmembrane region" description="Helical" evidence="8">
    <location>
        <begin position="222"/>
        <end position="241"/>
    </location>
</feature>
<dbReference type="RefSeq" id="WP_155476459.1">
    <property type="nucleotide sequence ID" value="NZ_WNKU01000010.1"/>
</dbReference>
<dbReference type="AlphaFoldDB" id="A0A6I3SKD0"/>
<evidence type="ECO:0000259" key="9">
    <source>
        <dbReference type="Pfam" id="PF00482"/>
    </source>
</evidence>
<comment type="caution">
    <text evidence="10">The sequence shown here is derived from an EMBL/GenBank/DDBJ whole genome shotgun (WGS) entry which is preliminary data.</text>
</comment>
<accession>A0A6I3SKD0</accession>
<dbReference type="Gene3D" id="1.20.81.30">
    <property type="entry name" value="Type II secretion system (T2SS), domain F"/>
    <property type="match status" value="2"/>
</dbReference>
<keyword evidence="3" id="KW-1003">Cell membrane</keyword>
<dbReference type="GO" id="GO:0005886">
    <property type="term" value="C:plasma membrane"/>
    <property type="evidence" value="ECO:0007669"/>
    <property type="project" value="UniProtKB-SubCell"/>
</dbReference>